<protein>
    <recommendedName>
        <fullName evidence="5">Succinylglutamate desuccinylase/Aspartoacylase catalytic domain-containing protein</fullName>
    </recommendedName>
</protein>
<sequence length="370" mass="38328">MRERVFSFPGRGAGSRHDVLTLSYGDPAARPHVHVQGGLHADEGPGMMAARLLADRLAEAEAAGRLTGHVTVVPFANPLGLGQVLHGDHSGRFDLYDGRNFNRDYPELTADAAEAVAPRLTDDPAANTAAIREALAAALAARRPVGPAEVLRHHLMGLALGADVVLDLHCDGEAEMHLYTQPAAWQRLAPLAALTGCRAVLLAEVSGGHPFDEALSGPWTALAARFPDRPIPLGCASATVELRGRADVCRKLGAGDADALVDYLTHLGVVSGLVSLPDPACAPTPLAGSEALLAPVAGLLSYAVALGETVAAGDIVAEITDLPSGEVTPVRASTSGVFYARPATRIAEAGKRLGKIAGQVPFRDGLLLSP</sequence>
<evidence type="ECO:0000259" key="5">
    <source>
        <dbReference type="Pfam" id="PF24827"/>
    </source>
</evidence>
<dbReference type="AlphaFoldDB" id="A0A1G5CYT9"/>
<feature type="domain" description="Succinylglutamate desuccinylase/Aspartoacylase catalytic" evidence="5">
    <location>
        <begin position="31"/>
        <end position="110"/>
    </location>
</feature>
<keyword evidence="2" id="KW-0479">Metal-binding</keyword>
<reference evidence="6 7" key="1">
    <citation type="submission" date="2016-10" db="EMBL/GenBank/DDBJ databases">
        <authorList>
            <person name="de Groot N.N."/>
        </authorList>
    </citation>
    <scope>NUCLEOTIDE SEQUENCE [LARGE SCALE GENOMIC DNA]</scope>
    <source>
        <strain evidence="6 7">CGMCC 1.8925</strain>
    </source>
</reference>
<dbReference type="Pfam" id="PF24827">
    <property type="entry name" value="AstE_AspA_cat"/>
    <property type="match status" value="1"/>
</dbReference>
<comment type="cofactor">
    <cofactor evidence="1">
        <name>Zn(2+)</name>
        <dbReference type="ChEBI" id="CHEBI:29105"/>
    </cofactor>
</comment>
<dbReference type="GO" id="GO:0016788">
    <property type="term" value="F:hydrolase activity, acting on ester bonds"/>
    <property type="evidence" value="ECO:0007669"/>
    <property type="project" value="InterPro"/>
</dbReference>
<evidence type="ECO:0000256" key="4">
    <source>
        <dbReference type="ARBA" id="ARBA00022833"/>
    </source>
</evidence>
<keyword evidence="4" id="KW-0862">Zinc</keyword>
<dbReference type="EMBL" id="FMVT01000002">
    <property type="protein sequence ID" value="SCY07749.1"/>
    <property type="molecule type" value="Genomic_DNA"/>
</dbReference>
<dbReference type="Gene3D" id="3.40.630.10">
    <property type="entry name" value="Zn peptidases"/>
    <property type="match status" value="1"/>
</dbReference>
<proteinExistence type="predicted"/>
<evidence type="ECO:0000256" key="3">
    <source>
        <dbReference type="ARBA" id="ARBA00022801"/>
    </source>
</evidence>
<evidence type="ECO:0000256" key="1">
    <source>
        <dbReference type="ARBA" id="ARBA00001947"/>
    </source>
</evidence>
<dbReference type="SUPFAM" id="SSF53187">
    <property type="entry name" value="Zn-dependent exopeptidases"/>
    <property type="match status" value="1"/>
</dbReference>
<dbReference type="PANTHER" id="PTHR37326">
    <property type="entry name" value="BLL3975 PROTEIN"/>
    <property type="match status" value="1"/>
</dbReference>
<dbReference type="Proteomes" id="UP000199502">
    <property type="component" value="Unassembled WGS sequence"/>
</dbReference>
<evidence type="ECO:0000313" key="7">
    <source>
        <dbReference type="Proteomes" id="UP000199502"/>
    </source>
</evidence>
<keyword evidence="7" id="KW-1185">Reference proteome</keyword>
<accession>A0A1G5CYT9</accession>
<dbReference type="InterPro" id="IPR055438">
    <property type="entry name" value="AstE_AspA_cat"/>
</dbReference>
<evidence type="ECO:0000256" key="2">
    <source>
        <dbReference type="ARBA" id="ARBA00022723"/>
    </source>
</evidence>
<dbReference type="PANTHER" id="PTHR37326:SF1">
    <property type="entry name" value="BLL3975 PROTEIN"/>
    <property type="match status" value="1"/>
</dbReference>
<keyword evidence="3" id="KW-0378">Hydrolase</keyword>
<dbReference type="OrthoDB" id="9782876at2"/>
<name>A0A1G5CYT9_9RHOB</name>
<dbReference type="InterPro" id="IPR053138">
    <property type="entry name" value="N-alpha-Ac-DABA_deacetylase"/>
</dbReference>
<dbReference type="STRING" id="336292.SAMN05660710_00593"/>
<dbReference type="CDD" id="cd06250">
    <property type="entry name" value="M14_PaAOTO_like"/>
    <property type="match status" value="1"/>
</dbReference>
<dbReference type="GO" id="GO:0046872">
    <property type="term" value="F:metal ion binding"/>
    <property type="evidence" value="ECO:0007669"/>
    <property type="project" value="UniProtKB-KW"/>
</dbReference>
<organism evidence="6 7">
    <name type="scientific">Paracoccus tibetensis</name>
    <dbReference type="NCBI Taxonomy" id="336292"/>
    <lineage>
        <taxon>Bacteria</taxon>
        <taxon>Pseudomonadati</taxon>
        <taxon>Pseudomonadota</taxon>
        <taxon>Alphaproteobacteria</taxon>
        <taxon>Rhodobacterales</taxon>
        <taxon>Paracoccaceae</taxon>
        <taxon>Paracoccus</taxon>
    </lineage>
</organism>
<gene>
    <name evidence="6" type="ORF">SAMN05660710_00593</name>
</gene>
<dbReference type="RefSeq" id="WP_090740133.1">
    <property type="nucleotide sequence ID" value="NZ_FMVT01000002.1"/>
</dbReference>
<evidence type="ECO:0000313" key="6">
    <source>
        <dbReference type="EMBL" id="SCY07749.1"/>
    </source>
</evidence>